<dbReference type="AlphaFoldDB" id="A0A7W2D906"/>
<evidence type="ECO:0000256" key="1">
    <source>
        <dbReference type="SAM" id="MobiDB-lite"/>
    </source>
</evidence>
<accession>A0A7W2D906</accession>
<organism evidence="2 3">
    <name type="scientific">Streptomyces himalayensis subsp. aureolus</name>
    <dbReference type="NCBI Taxonomy" id="2758039"/>
    <lineage>
        <taxon>Bacteria</taxon>
        <taxon>Bacillati</taxon>
        <taxon>Actinomycetota</taxon>
        <taxon>Actinomycetes</taxon>
        <taxon>Kitasatosporales</taxon>
        <taxon>Streptomycetaceae</taxon>
        <taxon>Streptomyces</taxon>
        <taxon>Streptomyces himalayensis</taxon>
    </lineage>
</organism>
<sequence length="293" mass="31931">MADVRSGAWTGTAETPAWAAPKALLLPGSGATSVVWFADVGDLARPSGVRRRPDGRDRPQRAAAACGPLPDYPVRDRTHPDFERLLQRMVWLMPNAFFVITGRDRLQWAEDGLQGQLDWTGPTSWPGLAGHVPGPRAHGDPAVRQILVGDFSPEDCDDHLARRLAHNGQPLIGPDLRRAITARSHGLPLYLDLAVLRFLEIRRSGRVPQPGDFGDFPALISRTLSDLTSDERHVLRSVSLLDAFSVPLATQVAGLAHDAAALRLTKRPFSREDLTEAVALPPPPGGPLRDPQR</sequence>
<feature type="region of interest" description="Disordered" evidence="1">
    <location>
        <begin position="46"/>
        <end position="72"/>
    </location>
</feature>
<dbReference type="Proteomes" id="UP000586976">
    <property type="component" value="Unassembled WGS sequence"/>
</dbReference>
<dbReference type="EMBL" id="JACEQY010000072">
    <property type="protein sequence ID" value="MBA4866725.1"/>
    <property type="molecule type" value="Genomic_DNA"/>
</dbReference>
<evidence type="ECO:0000313" key="3">
    <source>
        <dbReference type="Proteomes" id="UP000586976"/>
    </source>
</evidence>
<protein>
    <submittedName>
        <fullName evidence="2">Uncharacterized protein</fullName>
    </submittedName>
</protein>
<evidence type="ECO:0000313" key="2">
    <source>
        <dbReference type="EMBL" id="MBA4866725.1"/>
    </source>
</evidence>
<feature type="compositionally biased region" description="Basic and acidic residues" evidence="1">
    <location>
        <begin position="51"/>
        <end position="60"/>
    </location>
</feature>
<name>A0A7W2D906_9ACTN</name>
<feature type="region of interest" description="Disordered" evidence="1">
    <location>
        <begin position="273"/>
        <end position="293"/>
    </location>
</feature>
<keyword evidence="3" id="KW-1185">Reference proteome</keyword>
<proteinExistence type="predicted"/>
<comment type="caution">
    <text evidence="2">The sequence shown here is derived from an EMBL/GenBank/DDBJ whole genome shotgun (WGS) entry which is preliminary data.</text>
</comment>
<dbReference type="RefSeq" id="WP_181868092.1">
    <property type="nucleotide sequence ID" value="NZ_JACEQY010000072.1"/>
</dbReference>
<gene>
    <name evidence="2" type="ORF">H1V43_36605</name>
</gene>
<reference evidence="2 3" key="1">
    <citation type="submission" date="2020-07" db="EMBL/GenBank/DDBJ databases">
        <title>Streptomyces isolated from Indian soil.</title>
        <authorList>
            <person name="Mandal S."/>
            <person name="Maiti P.K."/>
        </authorList>
    </citation>
    <scope>NUCLEOTIDE SEQUENCE [LARGE SCALE GENOMIC DNA]</scope>
    <source>
        <strain evidence="2 3">PSKA54</strain>
    </source>
</reference>